<organism evidence="3 4">
    <name type="scientific">Usitatibacter palustris</name>
    <dbReference type="NCBI Taxonomy" id="2732487"/>
    <lineage>
        <taxon>Bacteria</taxon>
        <taxon>Pseudomonadati</taxon>
        <taxon>Pseudomonadota</taxon>
        <taxon>Betaproteobacteria</taxon>
        <taxon>Nitrosomonadales</taxon>
        <taxon>Usitatibacteraceae</taxon>
        <taxon>Usitatibacter</taxon>
    </lineage>
</organism>
<keyword evidence="1" id="KW-0732">Signal</keyword>
<dbReference type="InterPro" id="IPR011059">
    <property type="entry name" value="Metal-dep_hydrolase_composite"/>
</dbReference>
<dbReference type="Gene3D" id="3.20.20.140">
    <property type="entry name" value="Metal-dependent hydrolases"/>
    <property type="match status" value="1"/>
</dbReference>
<feature type="chain" id="PRO_5026872129" evidence="1">
    <location>
        <begin position="20"/>
        <end position="421"/>
    </location>
</feature>
<evidence type="ECO:0000313" key="4">
    <source>
        <dbReference type="Proteomes" id="UP000503096"/>
    </source>
</evidence>
<evidence type="ECO:0000313" key="3">
    <source>
        <dbReference type="EMBL" id="QJR13321.1"/>
    </source>
</evidence>
<dbReference type="PANTHER" id="PTHR43135">
    <property type="entry name" value="ALPHA-D-RIBOSE 1-METHYLPHOSPHONATE 5-TRIPHOSPHATE DIPHOSPHATASE"/>
    <property type="match status" value="1"/>
</dbReference>
<proteinExistence type="predicted"/>
<dbReference type="InterPro" id="IPR006680">
    <property type="entry name" value="Amidohydro-rel"/>
</dbReference>
<dbReference type="EC" id="3.5.4.2" evidence="3"/>
<dbReference type="Proteomes" id="UP000503096">
    <property type="component" value="Chromosome"/>
</dbReference>
<accession>A0A6M4H1E5</accession>
<dbReference type="RefSeq" id="WP_171159751.1">
    <property type="nucleotide sequence ID" value="NZ_CP053073.1"/>
</dbReference>
<dbReference type="InterPro" id="IPR057744">
    <property type="entry name" value="OTAase-like"/>
</dbReference>
<dbReference type="EMBL" id="CP053073">
    <property type="protein sequence ID" value="QJR13321.1"/>
    <property type="molecule type" value="Genomic_DNA"/>
</dbReference>
<dbReference type="GO" id="GO:0000034">
    <property type="term" value="F:adenine deaminase activity"/>
    <property type="evidence" value="ECO:0007669"/>
    <property type="project" value="UniProtKB-EC"/>
</dbReference>
<dbReference type="InterPro" id="IPR051781">
    <property type="entry name" value="Metallo-dep_Hydrolase"/>
</dbReference>
<name>A0A6M4H1E5_9PROT</name>
<gene>
    <name evidence="3" type="primary">ade_1</name>
    <name evidence="3" type="ORF">DSM104440_00104</name>
</gene>
<reference evidence="3 4" key="1">
    <citation type="submission" date="2020-04" db="EMBL/GenBank/DDBJ databases">
        <title>Usitatibacter rugosus gen. nov., sp. nov. and Usitatibacter palustris sp. nov., novel members of Usitatibacteraceae fam. nov. within the order Nitrosomonadales isolated from soil.</title>
        <authorList>
            <person name="Huber K.J."/>
            <person name="Neumann-Schaal M."/>
            <person name="Geppert A."/>
            <person name="Luckner M."/>
            <person name="Wanner G."/>
            <person name="Overmann J."/>
        </authorList>
    </citation>
    <scope>NUCLEOTIDE SEQUENCE [LARGE SCALE GENOMIC DNA]</scope>
    <source>
        <strain evidence="3 4">Swamp67</strain>
    </source>
</reference>
<dbReference type="CDD" id="cd01299">
    <property type="entry name" value="Met_dep_hydrolase_A"/>
    <property type="match status" value="1"/>
</dbReference>
<keyword evidence="3" id="KW-0378">Hydrolase</keyword>
<evidence type="ECO:0000256" key="1">
    <source>
        <dbReference type="SAM" id="SignalP"/>
    </source>
</evidence>
<feature type="signal peptide" evidence="1">
    <location>
        <begin position="1"/>
        <end position="19"/>
    </location>
</feature>
<keyword evidence="4" id="KW-1185">Reference proteome</keyword>
<protein>
    <submittedName>
        <fullName evidence="3">Adenine deaminase</fullName>
        <ecNumber evidence="3">3.5.4.2</ecNumber>
    </submittedName>
</protein>
<dbReference type="KEGG" id="upl:DSM104440_00104"/>
<dbReference type="InParanoid" id="A0A6M4H1E5"/>
<dbReference type="PANTHER" id="PTHR43135:SF3">
    <property type="entry name" value="ALPHA-D-RIBOSE 1-METHYLPHOSPHONATE 5-TRIPHOSPHATE DIPHOSPHATASE"/>
    <property type="match status" value="1"/>
</dbReference>
<dbReference type="SUPFAM" id="SSF51338">
    <property type="entry name" value="Composite domain of metallo-dependent hydrolases"/>
    <property type="match status" value="1"/>
</dbReference>
<evidence type="ECO:0000259" key="2">
    <source>
        <dbReference type="Pfam" id="PF01979"/>
    </source>
</evidence>
<dbReference type="AlphaFoldDB" id="A0A6M4H1E5"/>
<dbReference type="Gene3D" id="2.30.40.10">
    <property type="entry name" value="Urease, subunit C, domain 1"/>
    <property type="match status" value="1"/>
</dbReference>
<dbReference type="InterPro" id="IPR032466">
    <property type="entry name" value="Metal_Hydrolase"/>
</dbReference>
<sequence>MIQRAVAACFALSSFAAFAAPTTLHCGALVDVRTLSVVRERTIVVDAKRIVRIDAGYTPAEGAIDLKGHTCMPGLIDLHIHFGSEFTPASYTEATRLNPPDYAIRSVVYAEKTLLAGFTSARDLGASPGVSVALRNAINEGRIKGPRLQVAGGVGTTGSHGDPTNGLRADLMGHPGPERGIVSGPDQARNVVRQRYKEGFDLIKIATTGGVLSLGKSGDAPMLIDAELMAITTTAKDYGMPVTCHAHGTEGMKRAIRAGVQTIEHGTYMDDEAMELMKKHGTWYIPTISAGRFVAEKAKVPGFFPEVVRVKAAAIGPLIQGTFAKAYKAGVKIAFGTDQGVAPHGENAREFEYMVEGGMPPLEAIRAATLYGATVMGLEKDLGTLEPGKIADIVAVPGDPVKEIAVMSRVSFVMKDGVRYK</sequence>
<feature type="domain" description="Amidohydrolase-related" evidence="2">
    <location>
        <begin position="72"/>
        <end position="417"/>
    </location>
</feature>
<dbReference type="SUPFAM" id="SSF51556">
    <property type="entry name" value="Metallo-dependent hydrolases"/>
    <property type="match status" value="1"/>
</dbReference>
<dbReference type="Pfam" id="PF01979">
    <property type="entry name" value="Amidohydro_1"/>
    <property type="match status" value="1"/>
</dbReference>